<dbReference type="PANTHER" id="PTHR42194:SF1">
    <property type="entry name" value="UPF0276 PROTEIN HI_1600"/>
    <property type="match status" value="1"/>
</dbReference>
<reference evidence="1 2" key="1">
    <citation type="journal article" date="2007" name="Nat. Biotechnol.">
        <title>Complete genome sequence of the myxobacterium Sorangium cellulosum.</title>
        <authorList>
            <person name="Schneiker S."/>
            <person name="Perlova O."/>
            <person name="Kaiser O."/>
            <person name="Gerth K."/>
            <person name="Alici A."/>
            <person name="Altmeyer M.O."/>
            <person name="Bartels D."/>
            <person name="Bekel T."/>
            <person name="Beyer S."/>
            <person name="Bode E."/>
            <person name="Bode H.B."/>
            <person name="Bolten C.J."/>
            <person name="Choudhuri J.V."/>
            <person name="Doss S."/>
            <person name="Elnakady Y.A."/>
            <person name="Frank B."/>
            <person name="Gaigalat L."/>
            <person name="Goesmann A."/>
            <person name="Groeger C."/>
            <person name="Gross F."/>
            <person name="Jelsbak L."/>
            <person name="Jelsbak L."/>
            <person name="Kalinowski J."/>
            <person name="Kegler C."/>
            <person name="Knauber T."/>
            <person name="Konietzny S."/>
            <person name="Kopp M."/>
            <person name="Krause L."/>
            <person name="Krug D."/>
            <person name="Linke B."/>
            <person name="Mahmud T."/>
            <person name="Martinez-Arias R."/>
            <person name="McHardy A.C."/>
            <person name="Merai M."/>
            <person name="Meyer F."/>
            <person name="Mormann S."/>
            <person name="Munoz-Dorado J."/>
            <person name="Perez J."/>
            <person name="Pradella S."/>
            <person name="Rachid S."/>
            <person name="Raddatz G."/>
            <person name="Rosenau F."/>
            <person name="Rueckert C."/>
            <person name="Sasse F."/>
            <person name="Scharfe M."/>
            <person name="Schuster S.C."/>
            <person name="Suen G."/>
            <person name="Treuner-Lange A."/>
            <person name="Velicer G.J."/>
            <person name="Vorholter F.-J."/>
            <person name="Weissman K.J."/>
            <person name="Welch R.D."/>
            <person name="Wenzel S.C."/>
            <person name="Whitworth D.E."/>
            <person name="Wilhelm S."/>
            <person name="Wittmann C."/>
            <person name="Bloecker H."/>
            <person name="Puehler A."/>
            <person name="Mueller R."/>
        </authorList>
    </citation>
    <scope>NUCLEOTIDE SEQUENCE [LARGE SCALE GENOMIC DNA]</scope>
    <source>
        <strain evidence="2">So ce56</strain>
    </source>
</reference>
<dbReference type="KEGG" id="scl:sce6052"/>
<dbReference type="HOGENOM" id="CLU_064263_0_0_7"/>
<name>A9GCP1_SORC5</name>
<sequence>MTGSALTGVGLGLRWEFLDEVLAALDAPDHGARDAALPVPFFELSPENYMRRGGYFPAAIERVREHRPILTHGLTLSVGGLDPLDAGYLRALGGFLERLDPPFHSDHLCFSGVDGAFLHDLLPLPHTSAAAAHAAARIREAEQRLERPMAIENITYYLVPGRASLDEADFLVEVLERAGCRLLLDVNNVYVNARNHGFDPVAFLEKIPPERVAAMHVAGHEWRDDAEVLVDTHGAPAIAPVLDLLARAVARTGPVPVVLERDNDVPPLGALLAELAEVDAAYRRGLAAREARA</sequence>
<proteinExistence type="predicted"/>
<protein>
    <submittedName>
        <fullName evidence="1">Uncharacterized protein</fullName>
    </submittedName>
</protein>
<dbReference type="InterPro" id="IPR036237">
    <property type="entry name" value="Xyl_isomerase-like_sf"/>
</dbReference>
<dbReference type="eggNOG" id="COG3220">
    <property type="taxonomic scope" value="Bacteria"/>
</dbReference>
<gene>
    <name evidence="1" type="ordered locus">sce6052</name>
</gene>
<evidence type="ECO:0000313" key="1">
    <source>
        <dbReference type="EMBL" id="CAN96216.1"/>
    </source>
</evidence>
<evidence type="ECO:0000313" key="2">
    <source>
        <dbReference type="Proteomes" id="UP000002139"/>
    </source>
</evidence>
<keyword evidence="2" id="KW-1185">Reference proteome</keyword>
<dbReference type="OrthoDB" id="9763101at2"/>
<dbReference type="PANTHER" id="PTHR42194">
    <property type="entry name" value="UPF0276 PROTEIN HI_1600"/>
    <property type="match status" value="1"/>
</dbReference>
<dbReference type="Gene3D" id="3.20.20.150">
    <property type="entry name" value="Divalent-metal-dependent TIM barrel enzymes"/>
    <property type="match status" value="1"/>
</dbReference>
<dbReference type="RefSeq" id="WP_012238681.1">
    <property type="nucleotide sequence ID" value="NC_010162.1"/>
</dbReference>
<dbReference type="SUPFAM" id="SSF51658">
    <property type="entry name" value="Xylose isomerase-like"/>
    <property type="match status" value="1"/>
</dbReference>
<dbReference type="Pfam" id="PF05114">
    <property type="entry name" value="MbnB_TglH_ChrH"/>
    <property type="match status" value="1"/>
</dbReference>
<organism evidence="1 2">
    <name type="scientific">Sorangium cellulosum (strain So ce56)</name>
    <name type="common">Polyangium cellulosum (strain So ce56)</name>
    <dbReference type="NCBI Taxonomy" id="448385"/>
    <lineage>
        <taxon>Bacteria</taxon>
        <taxon>Pseudomonadati</taxon>
        <taxon>Myxococcota</taxon>
        <taxon>Polyangia</taxon>
        <taxon>Polyangiales</taxon>
        <taxon>Polyangiaceae</taxon>
        <taxon>Sorangium</taxon>
    </lineage>
</organism>
<dbReference type="STRING" id="448385.sce6052"/>
<dbReference type="NCBIfam" id="NF003818">
    <property type="entry name" value="PRK05409.1"/>
    <property type="match status" value="1"/>
</dbReference>
<dbReference type="BioCyc" id="SCEL448385:SCE_RS31080-MONOMER"/>
<dbReference type="EMBL" id="AM746676">
    <property type="protein sequence ID" value="CAN96216.1"/>
    <property type="molecule type" value="Genomic_DNA"/>
</dbReference>
<accession>A9GCP1</accession>
<dbReference type="AlphaFoldDB" id="A9GCP1"/>
<dbReference type="Proteomes" id="UP000002139">
    <property type="component" value="Chromosome"/>
</dbReference>
<dbReference type="InterPro" id="IPR007801">
    <property type="entry name" value="MbnB/TglH/ChrH"/>
</dbReference>